<evidence type="ECO:0000313" key="2">
    <source>
        <dbReference type="EMBL" id="KDQ05572.1"/>
    </source>
</evidence>
<proteinExistence type="predicted"/>
<accession>A0A067M109</accession>
<keyword evidence="3" id="KW-1185">Reference proteome</keyword>
<feature type="region of interest" description="Disordered" evidence="1">
    <location>
        <begin position="1"/>
        <end position="42"/>
    </location>
</feature>
<dbReference type="EMBL" id="KL198240">
    <property type="protein sequence ID" value="KDQ05572.1"/>
    <property type="molecule type" value="Genomic_DNA"/>
</dbReference>
<feature type="non-terminal residue" evidence="2">
    <location>
        <position position="323"/>
    </location>
</feature>
<dbReference type="InParanoid" id="A0A067M109"/>
<evidence type="ECO:0000256" key="1">
    <source>
        <dbReference type="SAM" id="MobiDB-lite"/>
    </source>
</evidence>
<dbReference type="InterPro" id="IPR041078">
    <property type="entry name" value="Plavaka"/>
</dbReference>
<sequence length="323" mass="36566">MSVDSSGTNPSPPRKRHKATTVEDVDEEDELGSNKSDESHVDHFEGAAATFVKAKTAFEKMREEQQAKKEMPWAPFASLEEWALAEWLIKSEVSQAKVDDFLQLKSTKSCGLSFKNKRAFYKVVDRLPVGPGWSCHELNIEGDVIDPSTNEPMVENLELWWRDPVECVAELIGNAMFNQFMKYAPFKEWIDSLKSDQKFSEMWTTNWWWDLQEKLPPGATISGIILSSDKTILTGFSGDKEAYPVYLTIGNIAKGVRRQPSKHATVLLAYLPTSKLSCFSEKRRNLEGHNLFHFCMNKVLAPLIEAGKNGLYMTCADGFVRKV</sequence>
<evidence type="ECO:0000313" key="3">
    <source>
        <dbReference type="Proteomes" id="UP000027195"/>
    </source>
</evidence>
<dbReference type="AlphaFoldDB" id="A0A067M109"/>
<dbReference type="Proteomes" id="UP000027195">
    <property type="component" value="Unassembled WGS sequence"/>
</dbReference>
<organism evidence="2 3">
    <name type="scientific">Botryobasidium botryosum (strain FD-172 SS1)</name>
    <dbReference type="NCBI Taxonomy" id="930990"/>
    <lineage>
        <taxon>Eukaryota</taxon>
        <taxon>Fungi</taxon>
        <taxon>Dikarya</taxon>
        <taxon>Basidiomycota</taxon>
        <taxon>Agaricomycotina</taxon>
        <taxon>Agaricomycetes</taxon>
        <taxon>Cantharellales</taxon>
        <taxon>Botryobasidiaceae</taxon>
        <taxon>Botryobasidium</taxon>
    </lineage>
</organism>
<dbReference type="STRING" id="930990.A0A067M109"/>
<dbReference type="HOGENOM" id="CLU_006344_2_1_1"/>
<protein>
    <submittedName>
        <fullName evidence="2">Uncharacterized protein</fullName>
    </submittedName>
</protein>
<name>A0A067M109_BOTB1</name>
<reference evidence="3" key="1">
    <citation type="journal article" date="2014" name="Proc. Natl. Acad. Sci. U.S.A.">
        <title>Extensive sampling of basidiomycete genomes demonstrates inadequacy of the white-rot/brown-rot paradigm for wood decay fungi.</title>
        <authorList>
            <person name="Riley R."/>
            <person name="Salamov A.A."/>
            <person name="Brown D.W."/>
            <person name="Nagy L.G."/>
            <person name="Floudas D."/>
            <person name="Held B.W."/>
            <person name="Levasseur A."/>
            <person name="Lombard V."/>
            <person name="Morin E."/>
            <person name="Otillar R."/>
            <person name="Lindquist E.A."/>
            <person name="Sun H."/>
            <person name="LaButti K.M."/>
            <person name="Schmutz J."/>
            <person name="Jabbour D."/>
            <person name="Luo H."/>
            <person name="Baker S.E."/>
            <person name="Pisabarro A.G."/>
            <person name="Walton J.D."/>
            <person name="Blanchette R.A."/>
            <person name="Henrissat B."/>
            <person name="Martin F."/>
            <person name="Cullen D."/>
            <person name="Hibbett D.S."/>
            <person name="Grigoriev I.V."/>
        </authorList>
    </citation>
    <scope>NUCLEOTIDE SEQUENCE [LARGE SCALE GENOMIC DNA]</scope>
    <source>
        <strain evidence="3">FD-172 SS1</strain>
    </source>
</reference>
<dbReference type="Pfam" id="PF18759">
    <property type="entry name" value="Plavaka"/>
    <property type="match status" value="1"/>
</dbReference>
<dbReference type="OrthoDB" id="2418900at2759"/>
<gene>
    <name evidence="2" type="ORF">BOTBODRAFT_122567</name>
</gene>